<organism evidence="2 3">
    <name type="scientific">Colocasia esculenta</name>
    <name type="common">Wild taro</name>
    <name type="synonym">Arum esculentum</name>
    <dbReference type="NCBI Taxonomy" id="4460"/>
    <lineage>
        <taxon>Eukaryota</taxon>
        <taxon>Viridiplantae</taxon>
        <taxon>Streptophyta</taxon>
        <taxon>Embryophyta</taxon>
        <taxon>Tracheophyta</taxon>
        <taxon>Spermatophyta</taxon>
        <taxon>Magnoliopsida</taxon>
        <taxon>Liliopsida</taxon>
        <taxon>Araceae</taxon>
        <taxon>Aroideae</taxon>
        <taxon>Colocasieae</taxon>
        <taxon>Colocasia</taxon>
    </lineage>
</organism>
<keyword evidence="3" id="KW-1185">Reference proteome</keyword>
<dbReference type="AlphaFoldDB" id="A0A843WFS7"/>
<gene>
    <name evidence="2" type="ORF">Taro_039135</name>
</gene>
<dbReference type="Proteomes" id="UP000652761">
    <property type="component" value="Unassembled WGS sequence"/>
</dbReference>
<proteinExistence type="predicted"/>
<sequence length="251" mass="28061">MPEKEKAVRIPDFRAQEEHTKAETTRDLPAPKGRVSARKISEESRGRVAGEILLTRISLLRESARIMSEESRGRVAGEPRPHKPRSLAPLSPAVSPPHHLGFWQILSSKLAPAAWEPLVYVLLLSCSGNPSTPISPPAPVPPPCDPLANLLMLQSPRVCDDAKCDFFMWCDEVQNFVDSQITYGKDENVKNLENRVARLEAELRDLNCIKILQESIVLLHFVREVLLGSDALLSYHHYLHASDHMTSGRNV</sequence>
<protein>
    <submittedName>
        <fullName evidence="2">Uncharacterized protein</fullName>
    </submittedName>
</protein>
<reference evidence="2" key="1">
    <citation type="submission" date="2017-07" db="EMBL/GenBank/DDBJ databases">
        <title>Taro Niue Genome Assembly and Annotation.</title>
        <authorList>
            <person name="Atibalentja N."/>
            <person name="Keating K."/>
            <person name="Fields C.J."/>
        </authorList>
    </citation>
    <scope>NUCLEOTIDE SEQUENCE</scope>
    <source>
        <strain evidence="2">Niue_2</strain>
        <tissue evidence="2">Leaf</tissue>
    </source>
</reference>
<evidence type="ECO:0000313" key="3">
    <source>
        <dbReference type="Proteomes" id="UP000652761"/>
    </source>
</evidence>
<accession>A0A843WFS7</accession>
<feature type="compositionally biased region" description="Basic and acidic residues" evidence="1">
    <location>
        <begin position="1"/>
        <end position="26"/>
    </location>
</feature>
<dbReference type="EMBL" id="NMUH01003600">
    <property type="protein sequence ID" value="MQM06317.1"/>
    <property type="molecule type" value="Genomic_DNA"/>
</dbReference>
<evidence type="ECO:0000256" key="1">
    <source>
        <dbReference type="SAM" id="MobiDB-lite"/>
    </source>
</evidence>
<name>A0A843WFS7_COLES</name>
<feature type="region of interest" description="Disordered" evidence="1">
    <location>
        <begin position="1"/>
        <end position="42"/>
    </location>
</feature>
<evidence type="ECO:0000313" key="2">
    <source>
        <dbReference type="EMBL" id="MQM06317.1"/>
    </source>
</evidence>
<comment type="caution">
    <text evidence="2">The sequence shown here is derived from an EMBL/GenBank/DDBJ whole genome shotgun (WGS) entry which is preliminary data.</text>
</comment>